<protein>
    <recommendedName>
        <fullName evidence="5">Reverse transcriptase zinc-binding domain-containing protein</fullName>
    </recommendedName>
</protein>
<dbReference type="InterPro" id="IPR026960">
    <property type="entry name" value="RVT-Znf"/>
</dbReference>
<sequence>MADELVDRYASLNISAEEEEVVDVGDIEIEDQEIRVSLLLIGRLLTDRGVNVDAFKRTITQSWALKGRVIIRNIGINLYAFQFLHWRDKEKVMSRRPWCFEQNLLIHNEIAGGEQPRDVDLNFSPFWIRLEDLPFNCRTDNHVRTIAGKMREVIEVEEDTIATSKSRRVKVLLDEHKPLRRYQNLLTREAISDDSNVNGHGWGAWLKASPMRGKTQEDLEVKEMKAAKKLNFIPKSRQHDNVKEMVANALKIPGALIECEEGSQIRVNVQGRNEDKEGRGDNLGGGLRIPVEEHGAIMEVNEAMEGDTKEVEEGETGRNEELWTRNVMNDMGSKDFDVSWLEKFNATNDLGNQVDSLMHFNAIPLVDIAVPNSLFWNLTSSGVYYVKSAYWMGLLGKRNVNIVINDRVWRGVWNLAGPPKLKQFLWRACTNTLVVGTELYRRHIRDTKTCQRCNNVDESIAHALFQCEKVKEIWVHCQIWEEVQAKLNEDFPETFANMLEGLSRDDLSLFSTLAWAAWTSRNKSLFEEATHDPQQLATQFVSLYEEWGLKFDYYKKQILITRCASDLKISLDYLPCFQGEKGGQGSIFSSCNGLLLCSNRFYGDREKETFYVCNPVTKQWQRFHLPLFPLYLYVFALLLVLYVIQTEEVLIAVATRTITRLGGFWEGLNYSPIPIITYQGKFHVQVGQSILVYDPYTCNLEADIDPSKENIFSGSPRPLVTCDYQADGSYKMHVDMEPPAKHKQVVGPMEGFSCCRGSLWTCQLRDKTGTLYLWRLEHGSNWSLVIKASLKCTTELANKCKAYGRVLTLHPNDPNMVYLSLSYQGLIVLWNLVIGTLQVVDQSAQKDFYSWADAFLFEVPAVPYSIPEFPSHQ</sequence>
<name>A0A803N9E7_CHEQI</name>
<evidence type="ECO:0000259" key="2">
    <source>
        <dbReference type="Pfam" id="PF14111"/>
    </source>
</evidence>
<dbReference type="Proteomes" id="UP000596660">
    <property type="component" value="Unplaced"/>
</dbReference>
<dbReference type="InterPro" id="IPR040256">
    <property type="entry name" value="At4g02000-like"/>
</dbReference>
<evidence type="ECO:0000313" key="4">
    <source>
        <dbReference type="Proteomes" id="UP000596660"/>
    </source>
</evidence>
<dbReference type="AlphaFoldDB" id="A0A803N9E7"/>
<evidence type="ECO:0000313" key="3">
    <source>
        <dbReference type="EnsemblPlants" id="AUR62042581-RA:cds"/>
    </source>
</evidence>
<keyword evidence="4" id="KW-1185">Reference proteome</keyword>
<feature type="domain" description="DUF4283" evidence="2">
    <location>
        <begin position="38"/>
        <end position="106"/>
    </location>
</feature>
<dbReference type="EnsemblPlants" id="AUR62042581-RA">
    <property type="protein sequence ID" value="AUR62042581-RA:cds"/>
    <property type="gene ID" value="AUR62042581"/>
</dbReference>
<dbReference type="Gramene" id="AUR62042581-RA">
    <property type="protein sequence ID" value="AUR62042581-RA:cds"/>
    <property type="gene ID" value="AUR62042581"/>
</dbReference>
<dbReference type="Pfam" id="PF13966">
    <property type="entry name" value="zf-RVT"/>
    <property type="match status" value="1"/>
</dbReference>
<evidence type="ECO:0008006" key="5">
    <source>
        <dbReference type="Google" id="ProtNLM"/>
    </source>
</evidence>
<evidence type="ECO:0000259" key="1">
    <source>
        <dbReference type="Pfam" id="PF13966"/>
    </source>
</evidence>
<dbReference type="PANTHER" id="PTHR31286">
    <property type="entry name" value="GLYCINE-RICH CELL WALL STRUCTURAL PROTEIN 1.8-LIKE"/>
    <property type="match status" value="1"/>
</dbReference>
<feature type="domain" description="Reverse transcriptase zinc-binding" evidence="1">
    <location>
        <begin position="384"/>
        <end position="474"/>
    </location>
</feature>
<dbReference type="InterPro" id="IPR025558">
    <property type="entry name" value="DUF4283"/>
</dbReference>
<proteinExistence type="predicted"/>
<reference evidence="3" key="1">
    <citation type="journal article" date="2017" name="Nature">
        <title>The genome of Chenopodium quinoa.</title>
        <authorList>
            <person name="Jarvis D.E."/>
            <person name="Ho Y.S."/>
            <person name="Lightfoot D.J."/>
            <person name="Schmoeckel S.M."/>
            <person name="Li B."/>
            <person name="Borm T.J.A."/>
            <person name="Ohyanagi H."/>
            <person name="Mineta K."/>
            <person name="Michell C.T."/>
            <person name="Saber N."/>
            <person name="Kharbatia N.M."/>
            <person name="Rupper R.R."/>
            <person name="Sharp A.R."/>
            <person name="Dally N."/>
            <person name="Boughton B.A."/>
            <person name="Woo Y.H."/>
            <person name="Gao G."/>
            <person name="Schijlen E.G.W.M."/>
            <person name="Guo X."/>
            <person name="Momin A.A."/>
            <person name="Negrao S."/>
            <person name="Al-Babili S."/>
            <person name="Gehring C."/>
            <person name="Roessner U."/>
            <person name="Jung C."/>
            <person name="Murphy K."/>
            <person name="Arold S.T."/>
            <person name="Gojobori T."/>
            <person name="van der Linden C.G."/>
            <person name="van Loo E.N."/>
            <person name="Jellen E.N."/>
            <person name="Maughan P.J."/>
            <person name="Tester M."/>
        </authorList>
    </citation>
    <scope>NUCLEOTIDE SEQUENCE [LARGE SCALE GENOMIC DNA]</scope>
    <source>
        <strain evidence="3">cv. PI 614886</strain>
    </source>
</reference>
<dbReference type="PANTHER" id="PTHR31286:SF167">
    <property type="entry name" value="OS09G0268800 PROTEIN"/>
    <property type="match status" value="1"/>
</dbReference>
<reference evidence="3" key="2">
    <citation type="submission" date="2021-03" db="UniProtKB">
        <authorList>
            <consortium name="EnsemblPlants"/>
        </authorList>
    </citation>
    <scope>IDENTIFICATION</scope>
</reference>
<organism evidence="3 4">
    <name type="scientific">Chenopodium quinoa</name>
    <name type="common">Quinoa</name>
    <dbReference type="NCBI Taxonomy" id="63459"/>
    <lineage>
        <taxon>Eukaryota</taxon>
        <taxon>Viridiplantae</taxon>
        <taxon>Streptophyta</taxon>
        <taxon>Embryophyta</taxon>
        <taxon>Tracheophyta</taxon>
        <taxon>Spermatophyta</taxon>
        <taxon>Magnoliopsida</taxon>
        <taxon>eudicotyledons</taxon>
        <taxon>Gunneridae</taxon>
        <taxon>Pentapetalae</taxon>
        <taxon>Caryophyllales</taxon>
        <taxon>Chenopodiaceae</taxon>
        <taxon>Chenopodioideae</taxon>
        <taxon>Atripliceae</taxon>
        <taxon>Chenopodium</taxon>
    </lineage>
</organism>
<dbReference type="Pfam" id="PF14111">
    <property type="entry name" value="DUF4283"/>
    <property type="match status" value="1"/>
</dbReference>
<accession>A0A803N9E7</accession>